<reference evidence="2 3" key="1">
    <citation type="submission" date="2014-04" db="EMBL/GenBank/DDBJ databases">
        <authorList>
            <consortium name="DOE Joint Genome Institute"/>
            <person name="Kuo A."/>
            <person name="Kohler A."/>
            <person name="Costa M.D."/>
            <person name="Nagy L.G."/>
            <person name="Floudas D."/>
            <person name="Copeland A."/>
            <person name="Barry K.W."/>
            <person name="Cichocki N."/>
            <person name="Veneault-Fourrey C."/>
            <person name="LaButti K."/>
            <person name="Lindquist E.A."/>
            <person name="Lipzen A."/>
            <person name="Lundell T."/>
            <person name="Morin E."/>
            <person name="Murat C."/>
            <person name="Sun H."/>
            <person name="Tunlid A."/>
            <person name="Henrissat B."/>
            <person name="Grigoriev I.V."/>
            <person name="Hibbett D.S."/>
            <person name="Martin F."/>
            <person name="Nordberg H.P."/>
            <person name="Cantor M.N."/>
            <person name="Hua S.X."/>
        </authorList>
    </citation>
    <scope>NUCLEOTIDE SEQUENCE [LARGE SCALE GENOMIC DNA]</scope>
    <source>
        <strain evidence="2 3">Marx 270</strain>
    </source>
</reference>
<keyword evidence="1" id="KW-0472">Membrane</keyword>
<keyword evidence="3" id="KW-1185">Reference proteome</keyword>
<dbReference type="InParanoid" id="A0A0C3NJE9"/>
<feature type="transmembrane region" description="Helical" evidence="1">
    <location>
        <begin position="12"/>
        <end position="32"/>
    </location>
</feature>
<dbReference type="HOGENOM" id="CLU_035509_16_0_1"/>
<dbReference type="AlphaFoldDB" id="A0A0C3NJE9"/>
<feature type="transmembrane region" description="Helical" evidence="1">
    <location>
        <begin position="99"/>
        <end position="118"/>
    </location>
</feature>
<feature type="transmembrane region" description="Helical" evidence="1">
    <location>
        <begin position="44"/>
        <end position="63"/>
    </location>
</feature>
<proteinExistence type="predicted"/>
<dbReference type="Proteomes" id="UP000054217">
    <property type="component" value="Unassembled WGS sequence"/>
</dbReference>
<dbReference type="OrthoDB" id="2686513at2759"/>
<accession>A0A0C3NJE9</accession>
<evidence type="ECO:0000256" key="1">
    <source>
        <dbReference type="SAM" id="Phobius"/>
    </source>
</evidence>
<evidence type="ECO:0000313" key="2">
    <source>
        <dbReference type="EMBL" id="KIO01110.1"/>
    </source>
</evidence>
<reference evidence="3" key="2">
    <citation type="submission" date="2015-01" db="EMBL/GenBank/DDBJ databases">
        <title>Evolutionary Origins and Diversification of the Mycorrhizal Mutualists.</title>
        <authorList>
            <consortium name="DOE Joint Genome Institute"/>
            <consortium name="Mycorrhizal Genomics Consortium"/>
            <person name="Kohler A."/>
            <person name="Kuo A."/>
            <person name="Nagy L.G."/>
            <person name="Floudas D."/>
            <person name="Copeland A."/>
            <person name="Barry K.W."/>
            <person name="Cichocki N."/>
            <person name="Veneault-Fourrey C."/>
            <person name="LaButti K."/>
            <person name="Lindquist E.A."/>
            <person name="Lipzen A."/>
            <person name="Lundell T."/>
            <person name="Morin E."/>
            <person name="Murat C."/>
            <person name="Riley R."/>
            <person name="Ohm R."/>
            <person name="Sun H."/>
            <person name="Tunlid A."/>
            <person name="Henrissat B."/>
            <person name="Grigoriev I.V."/>
            <person name="Hibbett D.S."/>
            <person name="Martin F."/>
        </authorList>
    </citation>
    <scope>NUCLEOTIDE SEQUENCE [LARGE SCALE GENOMIC DNA]</scope>
    <source>
        <strain evidence="3">Marx 270</strain>
    </source>
</reference>
<keyword evidence="1" id="KW-1133">Transmembrane helix</keyword>
<evidence type="ECO:0000313" key="3">
    <source>
        <dbReference type="Proteomes" id="UP000054217"/>
    </source>
</evidence>
<keyword evidence="1" id="KW-0812">Transmembrane</keyword>
<gene>
    <name evidence="2" type="ORF">M404DRAFT_10093</name>
</gene>
<protein>
    <submittedName>
        <fullName evidence="2">Uncharacterized protein</fullName>
    </submittedName>
</protein>
<organism evidence="2 3">
    <name type="scientific">Pisolithus tinctorius Marx 270</name>
    <dbReference type="NCBI Taxonomy" id="870435"/>
    <lineage>
        <taxon>Eukaryota</taxon>
        <taxon>Fungi</taxon>
        <taxon>Dikarya</taxon>
        <taxon>Basidiomycota</taxon>
        <taxon>Agaricomycotina</taxon>
        <taxon>Agaricomycetes</taxon>
        <taxon>Agaricomycetidae</taxon>
        <taxon>Boletales</taxon>
        <taxon>Sclerodermatineae</taxon>
        <taxon>Pisolithaceae</taxon>
        <taxon>Pisolithus</taxon>
    </lineage>
</organism>
<sequence length="228" mass="24133">MLKTPDGLSLRLMLLTATIVVVQVICGVVMIMRVYALYERSRCVLALLLWVAVCGIVVGGWAFSSLPSTPPAVLAPTQAPSIGCPANGSLTSGQGLDVAAAWSGQLLFDALVFGLTLWRSVYSRTPRRRSITDVLLRDGCLYFAVDRVMSAANLGNIIALLVANDNVKNIADSFTSIISATMISRLMLNLRDPSIAGPAVAAFPPLSHPSAFATTRGLPGTETTTTEP</sequence>
<dbReference type="EMBL" id="KN831991">
    <property type="protein sequence ID" value="KIO01110.1"/>
    <property type="molecule type" value="Genomic_DNA"/>
</dbReference>
<name>A0A0C3NJE9_PISTI</name>